<dbReference type="PANTHER" id="PTHR12300">
    <property type="entry name" value="HVA22-LIKE PROTEINS"/>
    <property type="match status" value="1"/>
</dbReference>
<name>A0ABQ7EF92_BRACR</name>
<evidence type="ECO:0000313" key="2">
    <source>
        <dbReference type="EMBL" id="KAF3594879.1"/>
    </source>
</evidence>
<comment type="subcellular location">
    <subcellularLocation>
        <location evidence="1">Membrane</location>
        <topology evidence="1">Multi-pass membrane protein</topology>
    </subcellularLocation>
</comment>
<organism evidence="2 3">
    <name type="scientific">Brassica cretica</name>
    <name type="common">Mustard</name>
    <dbReference type="NCBI Taxonomy" id="69181"/>
    <lineage>
        <taxon>Eukaryota</taxon>
        <taxon>Viridiplantae</taxon>
        <taxon>Streptophyta</taxon>
        <taxon>Embryophyta</taxon>
        <taxon>Tracheophyta</taxon>
        <taxon>Spermatophyta</taxon>
        <taxon>Magnoliopsida</taxon>
        <taxon>eudicotyledons</taxon>
        <taxon>Gunneridae</taxon>
        <taxon>Pentapetalae</taxon>
        <taxon>rosids</taxon>
        <taxon>malvids</taxon>
        <taxon>Brassicales</taxon>
        <taxon>Brassicaceae</taxon>
        <taxon>Brassiceae</taxon>
        <taxon>Brassica</taxon>
    </lineage>
</organism>
<accession>A0ABQ7EF92</accession>
<comment type="similarity">
    <text evidence="1">Belongs to the DP1 family.</text>
</comment>
<dbReference type="EMBL" id="QGKV02000299">
    <property type="protein sequence ID" value="KAF3594879.1"/>
    <property type="molecule type" value="Genomic_DNA"/>
</dbReference>
<sequence length="319" mass="37388">MKRILEICTVWCVLDNRVFREFCDRLFWYDLSSGKWLEVEGLTDLLYTKVECLFRRVQLVSYGGKLVSVWVVLPDIVYKEPTLIPEERIWFAVIRLEKRLTSSGLAIWGEIEQFPLYYHVKFAFLVWLQLPTIDGAKQIYNNHIRPFLTRHQARLDGLVNGVYEQMVKVIRSHQGEIRFVRSMIVRILGSENLCLLEFKEVSRFLMFFQCTFGQVDGPPALQMTKFGWDWDDYDYADRGVGMDIQALLSEFGDFGDFFENDALSLGEVKQLHSVLNDTWLCSEIPRLCLIDVWEEGGASSIFRFYSRQGWFHERLGSPL</sequence>
<proteinExistence type="inferred from homology"/>
<evidence type="ECO:0000256" key="1">
    <source>
        <dbReference type="RuleBase" id="RU362006"/>
    </source>
</evidence>
<protein>
    <recommendedName>
        <fullName evidence="1">HVA22-like protein</fullName>
    </recommendedName>
</protein>
<dbReference type="Pfam" id="PF03134">
    <property type="entry name" value="TB2_DP1_HVA22"/>
    <property type="match status" value="1"/>
</dbReference>
<dbReference type="InterPro" id="IPR004345">
    <property type="entry name" value="TB2_DP1_HVA22"/>
</dbReference>
<gene>
    <name evidence="2" type="ORF">DY000_02028022</name>
</gene>
<dbReference type="Proteomes" id="UP000266723">
    <property type="component" value="Unassembled WGS sequence"/>
</dbReference>
<comment type="caution">
    <text evidence="2">The sequence shown here is derived from an EMBL/GenBank/DDBJ whole genome shotgun (WGS) entry which is preliminary data.</text>
</comment>
<evidence type="ECO:0000313" key="3">
    <source>
        <dbReference type="Proteomes" id="UP000266723"/>
    </source>
</evidence>
<reference evidence="2 3" key="1">
    <citation type="journal article" date="2020" name="BMC Genomics">
        <title>Intraspecific diversification of the crop wild relative Brassica cretica Lam. using demographic model selection.</title>
        <authorList>
            <person name="Kioukis A."/>
            <person name="Michalopoulou V.A."/>
            <person name="Briers L."/>
            <person name="Pirintsos S."/>
            <person name="Studholme D.J."/>
            <person name="Pavlidis P."/>
            <person name="Sarris P.F."/>
        </authorList>
    </citation>
    <scope>NUCLEOTIDE SEQUENCE [LARGE SCALE GENOMIC DNA]</scope>
    <source>
        <strain evidence="3">cv. PFS-1207/04</strain>
    </source>
</reference>
<dbReference type="PANTHER" id="PTHR12300:SF150">
    <property type="entry name" value="HVA22-LIKE PROTEIN K"/>
    <property type="match status" value="1"/>
</dbReference>
<keyword evidence="3" id="KW-1185">Reference proteome</keyword>